<accession>A0A2J6RIW2</accession>
<evidence type="ECO:0000259" key="2">
    <source>
        <dbReference type="Pfam" id="PF25534"/>
    </source>
</evidence>
<dbReference type="Pfam" id="PF25534">
    <property type="entry name" value="DUF7918"/>
    <property type="match status" value="1"/>
</dbReference>
<gene>
    <name evidence="3" type="ORF">L207DRAFT_599223</name>
</gene>
<dbReference type="PANTHER" id="PTHR36223:SF1">
    <property type="entry name" value="TRANSCRIPTION ELONGATION FACTOR EAF N-TERMINAL DOMAIN-CONTAINING PROTEIN"/>
    <property type="match status" value="1"/>
</dbReference>
<organism evidence="3 4">
    <name type="scientific">Hyaloscypha variabilis (strain UAMH 11265 / GT02V1 / F)</name>
    <name type="common">Meliniomyces variabilis</name>
    <dbReference type="NCBI Taxonomy" id="1149755"/>
    <lineage>
        <taxon>Eukaryota</taxon>
        <taxon>Fungi</taxon>
        <taxon>Dikarya</taxon>
        <taxon>Ascomycota</taxon>
        <taxon>Pezizomycotina</taxon>
        <taxon>Leotiomycetes</taxon>
        <taxon>Helotiales</taxon>
        <taxon>Hyaloscyphaceae</taxon>
        <taxon>Hyaloscypha</taxon>
        <taxon>Hyaloscypha variabilis</taxon>
    </lineage>
</organism>
<evidence type="ECO:0000256" key="1">
    <source>
        <dbReference type="SAM" id="MobiDB-lite"/>
    </source>
</evidence>
<proteinExistence type="predicted"/>
<dbReference type="STRING" id="1149755.A0A2J6RIW2"/>
<feature type="domain" description="DUF7918" evidence="2">
    <location>
        <begin position="9"/>
        <end position="244"/>
    </location>
</feature>
<dbReference type="Proteomes" id="UP000235786">
    <property type="component" value="Unassembled WGS sequence"/>
</dbReference>
<feature type="region of interest" description="Disordered" evidence="1">
    <location>
        <begin position="305"/>
        <end position="351"/>
    </location>
</feature>
<dbReference type="PANTHER" id="PTHR36223">
    <property type="entry name" value="BETA-LACTAMASE-TYPE TRANSPEPTIDASE FOLD DOMAIN CONTAINING PROTEIN"/>
    <property type="match status" value="1"/>
</dbReference>
<reference evidence="3 4" key="1">
    <citation type="submission" date="2016-04" db="EMBL/GenBank/DDBJ databases">
        <title>A degradative enzymes factory behind the ericoid mycorrhizal symbiosis.</title>
        <authorList>
            <consortium name="DOE Joint Genome Institute"/>
            <person name="Martino E."/>
            <person name="Morin E."/>
            <person name="Grelet G."/>
            <person name="Kuo A."/>
            <person name="Kohler A."/>
            <person name="Daghino S."/>
            <person name="Barry K."/>
            <person name="Choi C."/>
            <person name="Cichocki N."/>
            <person name="Clum A."/>
            <person name="Copeland A."/>
            <person name="Hainaut M."/>
            <person name="Haridas S."/>
            <person name="Labutti K."/>
            <person name="Lindquist E."/>
            <person name="Lipzen A."/>
            <person name="Khouja H.-R."/>
            <person name="Murat C."/>
            <person name="Ohm R."/>
            <person name="Olson A."/>
            <person name="Spatafora J."/>
            <person name="Veneault-Fourrey C."/>
            <person name="Henrissat B."/>
            <person name="Grigoriev I."/>
            <person name="Martin F."/>
            <person name="Perotto S."/>
        </authorList>
    </citation>
    <scope>NUCLEOTIDE SEQUENCE [LARGE SCALE GENOMIC DNA]</scope>
    <source>
        <strain evidence="3 4">F</strain>
    </source>
</reference>
<feature type="region of interest" description="Disordered" evidence="1">
    <location>
        <begin position="260"/>
        <end position="287"/>
    </location>
</feature>
<keyword evidence="4" id="KW-1185">Reference proteome</keyword>
<evidence type="ECO:0000313" key="4">
    <source>
        <dbReference type="Proteomes" id="UP000235786"/>
    </source>
</evidence>
<evidence type="ECO:0000313" key="3">
    <source>
        <dbReference type="EMBL" id="PMD38441.1"/>
    </source>
</evidence>
<dbReference type="InterPro" id="IPR057678">
    <property type="entry name" value="DUF7918"/>
</dbReference>
<sequence>MAVLKGLEGIEVTVRVDNSALHEYNDDEVSNELVPIGEYQASKTVSKYIEAFTGKEFTIVMTVRALYQMDCPTLSFRVMVDGNHASNPLLRKSNYRGNNWEKKVAGIRHQLEGPSKRCSIKKFLFAEIQTTEDQAKLCSIKDDAKRIGEVGEISVRVFRKSESITSQKIFNCSLNSSPGGAVHEKALKGQSKSHGTSLGAAQPAKAGIFYHSEYLDGFDKPIGVFRFKYRSREALKNLLIIERTPEPEAAGEENNIQAKAATTQTLNSDNATTEGTRSTTSTTSRGSTNSFTTLILAAAPCSAASAKTEDSGNDYTIKDEESKEGVLESIISTEGSAIKRECGESEPSRRT</sequence>
<feature type="compositionally biased region" description="Basic and acidic residues" evidence="1">
    <location>
        <begin position="316"/>
        <end position="326"/>
    </location>
</feature>
<name>A0A2J6RIW2_HYAVF</name>
<dbReference type="EMBL" id="KZ613948">
    <property type="protein sequence ID" value="PMD38441.1"/>
    <property type="molecule type" value="Genomic_DNA"/>
</dbReference>
<dbReference type="AlphaFoldDB" id="A0A2J6RIW2"/>
<feature type="compositionally biased region" description="Polar residues" evidence="1">
    <location>
        <begin position="260"/>
        <end position="271"/>
    </location>
</feature>
<dbReference type="OrthoDB" id="3364132at2759"/>
<protein>
    <recommendedName>
        <fullName evidence="2">DUF7918 domain-containing protein</fullName>
    </recommendedName>
</protein>
<feature type="compositionally biased region" description="Low complexity" evidence="1">
    <location>
        <begin position="272"/>
        <end position="287"/>
    </location>
</feature>
<feature type="compositionally biased region" description="Basic and acidic residues" evidence="1">
    <location>
        <begin position="337"/>
        <end position="351"/>
    </location>
</feature>